<comment type="caution">
    <text evidence="5">The sequence shown here is derived from an EMBL/GenBank/DDBJ whole genome shotgun (WGS) entry which is preliminary data.</text>
</comment>
<dbReference type="InterPro" id="IPR006530">
    <property type="entry name" value="YD"/>
</dbReference>
<evidence type="ECO:0008006" key="7">
    <source>
        <dbReference type="Google" id="ProtNLM"/>
    </source>
</evidence>
<feature type="domain" description="DUF6531" evidence="3">
    <location>
        <begin position="301"/>
        <end position="373"/>
    </location>
</feature>
<name>A0A971CZ76_9BIFI</name>
<evidence type="ECO:0000259" key="4">
    <source>
        <dbReference type="Pfam" id="PF25023"/>
    </source>
</evidence>
<dbReference type="InterPro" id="IPR045351">
    <property type="entry name" value="DUF6531"/>
</dbReference>
<dbReference type="InterPro" id="IPR022385">
    <property type="entry name" value="Rhs_assc_core"/>
</dbReference>
<feature type="domain" description="Teneurin-like YD-shell" evidence="4">
    <location>
        <begin position="1284"/>
        <end position="1361"/>
    </location>
</feature>
<dbReference type="NCBIfam" id="TIGR03696">
    <property type="entry name" value="Rhs_assc_core"/>
    <property type="match status" value="1"/>
</dbReference>
<dbReference type="RefSeq" id="WP_273173770.1">
    <property type="nucleotide sequence ID" value="NZ_JAAXZR010000021.1"/>
</dbReference>
<reference evidence="5" key="1">
    <citation type="journal article" date="2020" name="Biotechnol. Biofuels">
        <title>New insights from the biogas microbiome by comprehensive genome-resolved metagenomics of nearly 1600 species originating from multiple anaerobic digesters.</title>
        <authorList>
            <person name="Campanaro S."/>
            <person name="Treu L."/>
            <person name="Rodriguez-R L.M."/>
            <person name="Kovalovszki A."/>
            <person name="Ziels R.M."/>
            <person name="Maus I."/>
            <person name="Zhu X."/>
            <person name="Kougias P.G."/>
            <person name="Basile A."/>
            <person name="Luo G."/>
            <person name="Schluter A."/>
            <person name="Konstantinidis K.T."/>
            <person name="Angelidaki I."/>
        </authorList>
    </citation>
    <scope>NUCLEOTIDE SEQUENCE</scope>
    <source>
        <strain evidence="5">AS01afH2WH_6</strain>
    </source>
</reference>
<dbReference type="Pfam" id="PF25023">
    <property type="entry name" value="TEN_YD-shell"/>
    <property type="match status" value="3"/>
</dbReference>
<dbReference type="Pfam" id="PF05593">
    <property type="entry name" value="RHS_repeat"/>
    <property type="match status" value="6"/>
</dbReference>
<dbReference type="PANTHER" id="PTHR32305:SF15">
    <property type="entry name" value="PROTEIN RHSA-RELATED"/>
    <property type="match status" value="1"/>
</dbReference>
<reference evidence="5" key="2">
    <citation type="submission" date="2020-01" db="EMBL/GenBank/DDBJ databases">
        <authorList>
            <person name="Campanaro S."/>
        </authorList>
    </citation>
    <scope>NUCLEOTIDE SEQUENCE</scope>
    <source>
        <strain evidence="5">AS01afH2WH_6</strain>
    </source>
</reference>
<feature type="domain" description="Teneurin-like YD-shell" evidence="4">
    <location>
        <begin position="411"/>
        <end position="608"/>
    </location>
</feature>
<dbReference type="PANTHER" id="PTHR32305">
    <property type="match status" value="1"/>
</dbReference>
<evidence type="ECO:0000313" key="5">
    <source>
        <dbReference type="EMBL" id="NLT79815.1"/>
    </source>
</evidence>
<gene>
    <name evidence="5" type="ORF">GXW98_05995</name>
</gene>
<evidence type="ECO:0000259" key="3">
    <source>
        <dbReference type="Pfam" id="PF20148"/>
    </source>
</evidence>
<sequence>MAENEKWFDYSDDADGLKPSPAVTFNMANANALKDAANAAAAALDGQASTREGYRATGASEFQGYYADLFSQNGGMQQADWTNLSAALRAVSTDVTSLIDAVNAENKRRADGNAEIAKIRKANEDANIVEKALGIKQVASVPATHDSGPAKAVPVEESSPRQALDGQGGSGGTSAAVPDNLRAFASGNQSADQELTSPFNAFAQAYASFSALKGAWGTVDASGVVMACSTYIQHNGDEERWADTVATLFEQAGASGSVVSMSNAAIDAALSRAGVSNVRSVIDIENPSIIGAKPSSGFADDPVNTATGNFIEPCVDLTLQGGSAGLSFTRCYNSLARNNAAFGRGWHSWTESCLVLGERRATWVHEDGRHTVFTRDLDGAWQRSAHESYWLVEDADTGNLHVTNHRMGVWRFDARGRLLEMSQGKGTRMAFHYDASGRLADMEHERGRRITLTWDDGLKRVTGLESDDGRRVAYRYDDDGMLLRVEGAVPAHTYEYDQEGLLTTVKDADGVPEVVNTYNDNGQVLTQHSAFGRTSHYAYLPGGVTQVADGDGSRANIWVSDEQGRLTAVTDSDGNTQRTSYDRWGNPIRIVDRLGHSTIRAYDHYGRISRELQANGADTSYEYDVQGRVIRVKAGEACTTYEYASEDDANPSLLTDPVGGRTCLTWDDGLLTSVTDPVGVTLDLSYDDQGDVVAVSNADGDMLSFTRDEAGRLSSMSTPSGARTTYSYNELGLLISVTAPDGGTWRYEYTQAGRQRVCTNPLGEVTSLQYGEHGQPIARTDPLGRVSTRKLDDLGNLASITTPGGDTWQYGFDALSRLRTTTDPQGGIWKREYDQDGNPAMVVDPTGVSQTTRRNDTERSISVDDGLMTTTLTYDRFGRVIRQHNPDGSREQLVYDLAGRVVEILDENAGLTLIHRDLAGKVVERLSPTGLRTSYAYDACGRLSGITGPDGRTEHRYYDADSRLIRHILSDGSVAECAYDACGRITSLTRPGMPACSYRYDKAGQLVHAEDEWGARTFTYDKAGQLTAITNALGGVNRYAYDEDGRLTKSTSPLGNESRYEWNALNNLVTSVDPLGRVIRADYDGAGRQRSQHNPDGRLYAWQYDRSGREQSLTIDGDLAVSSSRDLLGRTLSLCDGEASHEVLTRYDALGHTIGRTTDDSTMTWGYDSEGRRTSMTTGDGEHVTYTYSEGRLQSIDHSGFGHVVVEYDGQGRVARLLSGELLQSWEYDGQSQVIRHTLTDDTGVHVTDIQRDRDSRVVAVTRDGALTSYEYDRAGQLVRLRDERGVSTWQYDAAGRLTASSDHGDDTRYTYDAAGQLVQEEHGDGALVTYAYDPMGRRISRSGAVGSREYTYDARGYLNRIRAGRDDEGEDIGLHVDVAGLLDSVNGQPVRWDSAGALHVLTGIASASVASLGLVTGIDGRWVAPGYRAARADSEDPWQPGGAVMVRGLPEGVSLDAAGTVSVDKLAWMGARVYDPATMGFLSRDPLPGDPGSVWASNPYEYAANNPLMFSDPLGLKPLTDEQLQERNRSWWNNIGGVLNSGWNGVSAGFSKTVDFLFGYNISTGEDRGEIVGPSGSYTKFSSRTKSSDSGVFQFNLDNNWPGLTIDLGIAKMSVNTAGGNLSVAANIGPSDWNAGLKAGIGADGLDLSANAGNAVNSNSVGFKTSADWNHGLLAGYTSATTVQQLDGGVSQVTTVTGGQKFFNGNQALATVAIVGLAAAFVAVTPLDLTGIGEGIQVTLAGLMGGLAAGM</sequence>
<organism evidence="5 6">
    <name type="scientific">Bifidobacterium crudilactis</name>
    <dbReference type="NCBI Taxonomy" id="327277"/>
    <lineage>
        <taxon>Bacteria</taxon>
        <taxon>Bacillati</taxon>
        <taxon>Actinomycetota</taxon>
        <taxon>Actinomycetes</taxon>
        <taxon>Bifidobacteriales</taxon>
        <taxon>Bifidobacteriaceae</taxon>
        <taxon>Bifidobacterium</taxon>
    </lineage>
</organism>
<dbReference type="InterPro" id="IPR031325">
    <property type="entry name" value="RHS_repeat"/>
</dbReference>
<dbReference type="Gene3D" id="2.180.10.10">
    <property type="entry name" value="RHS repeat-associated core"/>
    <property type="match status" value="5"/>
</dbReference>
<proteinExistence type="predicted"/>
<dbReference type="Pfam" id="PF20148">
    <property type="entry name" value="DUF6531"/>
    <property type="match status" value="1"/>
</dbReference>
<evidence type="ECO:0000256" key="1">
    <source>
        <dbReference type="ARBA" id="ARBA00022737"/>
    </source>
</evidence>
<accession>A0A971CZ76</accession>
<feature type="domain" description="Teneurin-like YD-shell" evidence="4">
    <location>
        <begin position="978"/>
        <end position="1110"/>
    </location>
</feature>
<dbReference type="EMBL" id="JAAXZR010000021">
    <property type="protein sequence ID" value="NLT79815.1"/>
    <property type="molecule type" value="Genomic_DNA"/>
</dbReference>
<dbReference type="Proteomes" id="UP000767327">
    <property type="component" value="Unassembled WGS sequence"/>
</dbReference>
<keyword evidence="1" id="KW-0677">Repeat</keyword>
<protein>
    <recommendedName>
        <fullName evidence="7">Type IV secretion protein Rhs</fullName>
    </recommendedName>
</protein>
<dbReference type="SUPFAM" id="SSF69304">
    <property type="entry name" value="Tricorn protease N-terminal domain"/>
    <property type="match status" value="3"/>
</dbReference>
<dbReference type="InterPro" id="IPR056823">
    <property type="entry name" value="TEN-like_YD-shell"/>
</dbReference>
<feature type="region of interest" description="Disordered" evidence="2">
    <location>
        <begin position="141"/>
        <end position="178"/>
    </location>
</feature>
<dbReference type="NCBIfam" id="TIGR01643">
    <property type="entry name" value="YD_repeat_2x"/>
    <property type="match status" value="14"/>
</dbReference>
<evidence type="ECO:0000256" key="2">
    <source>
        <dbReference type="SAM" id="MobiDB-lite"/>
    </source>
</evidence>
<evidence type="ECO:0000313" key="6">
    <source>
        <dbReference type="Proteomes" id="UP000767327"/>
    </source>
</evidence>
<dbReference type="InterPro" id="IPR050708">
    <property type="entry name" value="T6SS_VgrG/RHS"/>
</dbReference>